<dbReference type="NCBIfam" id="NF041193">
    <property type="entry name" value="lipo_SP0191"/>
    <property type="match status" value="1"/>
</dbReference>
<protein>
    <recommendedName>
        <fullName evidence="3">SP-0191-like C-terminal domain-containing protein</fullName>
    </recommendedName>
</protein>
<name>F8DI81_STREP</name>
<dbReference type="RefSeq" id="WP_013904692.1">
    <property type="nucleotide sequence ID" value="NC_015678.1"/>
</dbReference>
<dbReference type="InterPro" id="IPR048787">
    <property type="entry name" value="SP_0191-like_C"/>
</dbReference>
<dbReference type="EMBL" id="CP002843">
    <property type="protein sequence ID" value="AEH56940.1"/>
    <property type="molecule type" value="Genomic_DNA"/>
</dbReference>
<dbReference type="KEGG" id="scp:HMPREF0833_11909"/>
<dbReference type="Pfam" id="PF21642">
    <property type="entry name" value="SP_0191-like"/>
    <property type="match status" value="1"/>
</dbReference>
<reference evidence="5" key="1">
    <citation type="submission" date="2011-06" db="EMBL/GenBank/DDBJ databases">
        <title>Complete sequence of Streptococcus parasanguinis strain ATCC 15912.</title>
        <authorList>
            <person name="Muzny D."/>
            <person name="Qin X."/>
            <person name="Buhay C."/>
            <person name="Dugan-Rocha S."/>
            <person name="Ding Y."/>
            <person name="Chen G."/>
            <person name="Hawes A."/>
            <person name="Holder M."/>
            <person name="Jhangiani S."/>
            <person name="Johnson A."/>
            <person name="Khan Z."/>
            <person name="Li Z."/>
            <person name="Liu W."/>
            <person name="Liu X."/>
            <person name="Perez L."/>
            <person name="Shen H."/>
            <person name="Wang Q."/>
            <person name="Watt J."/>
            <person name="Xi L."/>
            <person name="Xin Y."/>
            <person name="Zhou J."/>
            <person name="Deng J."/>
            <person name="Jiang H."/>
            <person name="Liu Y."/>
            <person name="Qu J."/>
            <person name="Song X.-Z."/>
            <person name="Zhang L."/>
            <person name="Villasana D."/>
            <person name="Johnson A."/>
            <person name="Liu J."/>
            <person name="Liyanage D."/>
            <person name="Lorensuhewa L."/>
            <person name="Robinson T."/>
            <person name="Song A."/>
            <person name="Song B.-B."/>
            <person name="Dinh H."/>
            <person name="Thornton R."/>
            <person name="Coyle M."/>
            <person name="Francisco L."/>
            <person name="Jackson L."/>
            <person name="Javaid M."/>
            <person name="Korchina V."/>
            <person name="Kovar C."/>
            <person name="Mata R."/>
            <person name="Mathew T."/>
            <person name="Ngo R."/>
            <person name="Nguyen L."/>
            <person name="Nguyen N."/>
            <person name="Okwuonu G."/>
            <person name="Ongeri F."/>
            <person name="Pham C."/>
            <person name="Simmons D."/>
            <person name="Wilczek-Boney K."/>
            <person name="Hale W."/>
            <person name="Jakkamsetti A."/>
            <person name="Pham P."/>
            <person name="Ruth R."/>
            <person name="San Lucas F."/>
            <person name="Warren J."/>
            <person name="Zhang J."/>
            <person name="Zhao Z."/>
            <person name="Zhou C."/>
            <person name="Zhu D."/>
            <person name="Lee S."/>
            <person name="Bess C."/>
            <person name="Blankenburg K."/>
            <person name="Forbes L."/>
            <person name="Fu Q."/>
            <person name="Gubbala S."/>
            <person name="Hirani K."/>
            <person name="Jayaseelan J.C."/>
            <person name="Lara F."/>
            <person name="Munidasa M."/>
            <person name="Palculict T."/>
            <person name="Patil S."/>
            <person name="Pu L.-L."/>
            <person name="Saada N."/>
            <person name="Tang L."/>
            <person name="Weissenberger G."/>
            <person name="Zhu Y."/>
            <person name="Hemphill L."/>
            <person name="Shang Y."/>
            <person name="Youmans B."/>
            <person name="Ayvaz T."/>
            <person name="Ross M."/>
            <person name="Santibanez J."/>
            <person name="Aqrawi P."/>
            <person name="Gross S."/>
            <person name="Joshi V."/>
            <person name="Fowler G."/>
            <person name="Nazareth L."/>
            <person name="Reid J."/>
            <person name="Worley K."/>
            <person name="Petrosino J."/>
            <person name="Highlander S."/>
            <person name="Gibbs R."/>
        </authorList>
    </citation>
    <scope>NUCLEOTIDE SEQUENCE [LARGE SCALE GENOMIC DNA]</scope>
    <source>
        <strain evidence="5">ATCC 15912 / DSM 6778 / CIP 104372 / LMG 14537</strain>
    </source>
</reference>
<feature type="domain" description="SP-0191-like C-terminal" evidence="3">
    <location>
        <begin position="46"/>
        <end position="171"/>
    </location>
</feature>
<dbReference type="AlphaFoldDB" id="F8DI81"/>
<dbReference type="Gene3D" id="3.30.1830.10">
    <property type="entry name" value="YehR-like"/>
    <property type="match status" value="1"/>
</dbReference>
<evidence type="ECO:0000259" key="3">
    <source>
        <dbReference type="Pfam" id="PF21642"/>
    </source>
</evidence>
<dbReference type="Proteomes" id="UP000001502">
    <property type="component" value="Chromosome"/>
</dbReference>
<feature type="signal peptide" evidence="2">
    <location>
        <begin position="1"/>
        <end position="21"/>
    </location>
</feature>
<dbReference type="HOGENOM" id="CLU_118612_0_0_9"/>
<dbReference type="InterPro" id="IPR036699">
    <property type="entry name" value="YehR-like_sf"/>
</dbReference>
<dbReference type="SUPFAM" id="SSF160704">
    <property type="entry name" value="YehR-like"/>
    <property type="match status" value="1"/>
</dbReference>
<proteinExistence type="predicted"/>
<evidence type="ECO:0000313" key="4">
    <source>
        <dbReference type="EMBL" id="AEH56940.1"/>
    </source>
</evidence>
<keyword evidence="2" id="KW-0732">Signal</keyword>
<dbReference type="InterPro" id="IPR047840">
    <property type="entry name" value="SP_0191-like"/>
</dbReference>
<feature type="region of interest" description="Disordered" evidence="1">
    <location>
        <begin position="24"/>
        <end position="45"/>
    </location>
</feature>
<feature type="chain" id="PRO_5003369000" description="SP-0191-like C-terminal domain-containing protein" evidence="2">
    <location>
        <begin position="22"/>
        <end position="185"/>
    </location>
</feature>
<sequence length="185" mass="20247">MKKFFVTLGLAILVLTGCSQSQTKKTTTASSSSSSSVKKETKTEEKTTVLVGNINGAKHRDVIQSKGDKVESLRIEVTADLPQQLSTISAEKSPEELTVAIQALLEQNEDYKKLKTVPGFSLEYTVTPEKKLLSTSVIDLNQIDAKSLEEISYFKDAGLNDLKNMKADALIKALKLHGMKIEEGQ</sequence>
<gene>
    <name evidence="4" type="ordered locus">HMPREF0833_11909</name>
</gene>
<feature type="compositionally biased region" description="Low complexity" evidence="1">
    <location>
        <begin position="24"/>
        <end position="36"/>
    </location>
</feature>
<evidence type="ECO:0000256" key="2">
    <source>
        <dbReference type="SAM" id="SignalP"/>
    </source>
</evidence>
<accession>F8DI81</accession>
<evidence type="ECO:0000256" key="1">
    <source>
        <dbReference type="SAM" id="MobiDB-lite"/>
    </source>
</evidence>
<evidence type="ECO:0000313" key="5">
    <source>
        <dbReference type="Proteomes" id="UP000001502"/>
    </source>
</evidence>
<dbReference type="GeneID" id="10836461"/>
<dbReference type="PROSITE" id="PS51257">
    <property type="entry name" value="PROKAR_LIPOPROTEIN"/>
    <property type="match status" value="1"/>
</dbReference>
<organism evidence="4 5">
    <name type="scientific">Streptococcus parasanguinis (strain ATCC 15912 / DSM 6778 / CIP 104372 / LMG 14537)</name>
    <dbReference type="NCBI Taxonomy" id="760570"/>
    <lineage>
        <taxon>Bacteria</taxon>
        <taxon>Bacillati</taxon>
        <taxon>Bacillota</taxon>
        <taxon>Bacilli</taxon>
        <taxon>Lactobacillales</taxon>
        <taxon>Streptococcaceae</taxon>
        <taxon>Streptococcus</taxon>
    </lineage>
</organism>